<sequence>MNIDCKNDTITCDCGHTLQIKDAQLYHCSDCHSYHFDCDQCEKTHIIPLGFNDYLFGEISKSVLQAKDDNNQMPDEFSDIFLGKNQVPLTDELIEHLVKEKGMNREELIYMQKEGAKYSVSRNSFIFPPEGDLDKFIK</sequence>
<keyword evidence="2" id="KW-1185">Reference proteome</keyword>
<name>A0A1H2HIU9_9BACT</name>
<accession>A0A1H2HIU9</accession>
<protein>
    <submittedName>
        <fullName evidence="1">Uncharacterized protein</fullName>
    </submittedName>
</protein>
<evidence type="ECO:0000313" key="1">
    <source>
        <dbReference type="EMBL" id="SDU31716.1"/>
    </source>
</evidence>
<evidence type="ECO:0000313" key="2">
    <source>
        <dbReference type="Proteomes" id="UP000199608"/>
    </source>
</evidence>
<dbReference type="Proteomes" id="UP000199608">
    <property type="component" value="Unassembled WGS sequence"/>
</dbReference>
<gene>
    <name evidence="1" type="ORF">SAMN04487931_106269</name>
</gene>
<proteinExistence type="predicted"/>
<reference evidence="2" key="1">
    <citation type="submission" date="2016-10" db="EMBL/GenBank/DDBJ databases">
        <authorList>
            <person name="Varghese N."/>
            <person name="Submissions S."/>
        </authorList>
    </citation>
    <scope>NUCLEOTIDE SEQUENCE [LARGE SCALE GENOMIC DNA]</scope>
    <source>
        <strain evidence="2">DSM 3384</strain>
    </source>
</reference>
<organism evidence="1 2">
    <name type="scientific">Desulfobacula phenolica</name>
    <dbReference type="NCBI Taxonomy" id="90732"/>
    <lineage>
        <taxon>Bacteria</taxon>
        <taxon>Pseudomonadati</taxon>
        <taxon>Thermodesulfobacteriota</taxon>
        <taxon>Desulfobacteria</taxon>
        <taxon>Desulfobacterales</taxon>
        <taxon>Desulfobacteraceae</taxon>
        <taxon>Desulfobacula</taxon>
    </lineage>
</organism>
<dbReference type="EMBL" id="FNLL01000006">
    <property type="protein sequence ID" value="SDU31716.1"/>
    <property type="molecule type" value="Genomic_DNA"/>
</dbReference>
<dbReference type="AlphaFoldDB" id="A0A1H2HIU9"/>
<dbReference type="RefSeq" id="WP_092234477.1">
    <property type="nucleotide sequence ID" value="NZ_FNLL01000006.1"/>
</dbReference>